<accession>A0ACC1MLS8</accession>
<organism evidence="1 2">
    <name type="scientific">Zarea fungicola</name>
    <dbReference type="NCBI Taxonomy" id="93591"/>
    <lineage>
        <taxon>Eukaryota</taxon>
        <taxon>Fungi</taxon>
        <taxon>Dikarya</taxon>
        <taxon>Ascomycota</taxon>
        <taxon>Pezizomycotina</taxon>
        <taxon>Sordariomycetes</taxon>
        <taxon>Hypocreomycetidae</taxon>
        <taxon>Hypocreales</taxon>
        <taxon>Cordycipitaceae</taxon>
        <taxon>Zarea</taxon>
    </lineage>
</organism>
<comment type="caution">
    <text evidence="1">The sequence shown here is derived from an EMBL/GenBank/DDBJ whole genome shotgun (WGS) entry which is preliminary data.</text>
</comment>
<sequence>MMAANRPSSSLSLPSSSSSSSAAAVGPVKSSDSMAMLYKELSTVPDRELAQPTSTDGGSSSMLSDPRIASTGNTTTNVMIVKTIRAALSELRRP</sequence>
<dbReference type="EMBL" id="JANJQO010002365">
    <property type="protein sequence ID" value="KAJ2967226.1"/>
    <property type="molecule type" value="Genomic_DNA"/>
</dbReference>
<protein>
    <submittedName>
        <fullName evidence="1">Uncharacterized protein</fullName>
    </submittedName>
</protein>
<evidence type="ECO:0000313" key="1">
    <source>
        <dbReference type="EMBL" id="KAJ2967226.1"/>
    </source>
</evidence>
<proteinExistence type="predicted"/>
<keyword evidence="2" id="KW-1185">Reference proteome</keyword>
<dbReference type="Proteomes" id="UP001143910">
    <property type="component" value="Unassembled WGS sequence"/>
</dbReference>
<gene>
    <name evidence="1" type="ORF">NQ176_g9765</name>
</gene>
<reference evidence="1" key="1">
    <citation type="submission" date="2022-08" db="EMBL/GenBank/DDBJ databases">
        <title>Genome Sequence of Lecanicillium fungicola.</title>
        <authorList>
            <person name="Buettner E."/>
        </authorList>
    </citation>
    <scope>NUCLEOTIDE SEQUENCE</scope>
    <source>
        <strain evidence="1">Babe33</strain>
    </source>
</reference>
<name>A0ACC1MLS8_9HYPO</name>
<evidence type="ECO:0000313" key="2">
    <source>
        <dbReference type="Proteomes" id="UP001143910"/>
    </source>
</evidence>